<reference evidence="1" key="1">
    <citation type="submission" date="2021-01" db="EMBL/GenBank/DDBJ databases">
        <authorList>
            <person name="Lovell J.T."/>
            <person name="Bentley N."/>
            <person name="Bhattarai G."/>
            <person name="Jenkins J.W."/>
            <person name="Sreedasyam A."/>
            <person name="Alarcon Y."/>
            <person name="Bock C."/>
            <person name="Boston L."/>
            <person name="Carlson J."/>
            <person name="Cervantes K."/>
            <person name="Clermont K."/>
            <person name="Krom N."/>
            <person name="Kubenka K."/>
            <person name="Mamidi S."/>
            <person name="Mattison C."/>
            <person name="Monteros M."/>
            <person name="Pisani C."/>
            <person name="Plott C."/>
            <person name="Rajasekar S."/>
            <person name="Rhein H.S."/>
            <person name="Rohla C."/>
            <person name="Song M."/>
            <person name="Hilaire R.S."/>
            <person name="Shu S."/>
            <person name="Wells L."/>
            <person name="Wang X."/>
            <person name="Webber J."/>
            <person name="Heerema R.J."/>
            <person name="Klein P."/>
            <person name="Conner P."/>
            <person name="Grauke L."/>
            <person name="Grimwood J."/>
            <person name="Schmutz J."/>
            <person name="Randall J.J."/>
        </authorList>
    </citation>
    <scope>NUCLEOTIDE SEQUENCE</scope>
    <source>
        <tissue evidence="1">Leaf</tissue>
    </source>
</reference>
<dbReference type="EMBL" id="CM031830">
    <property type="protein sequence ID" value="KAG6708344.1"/>
    <property type="molecule type" value="Genomic_DNA"/>
</dbReference>
<evidence type="ECO:0000313" key="2">
    <source>
        <dbReference type="Proteomes" id="UP000811246"/>
    </source>
</evidence>
<organism evidence="1 2">
    <name type="scientific">Carya illinoinensis</name>
    <name type="common">Pecan</name>
    <dbReference type="NCBI Taxonomy" id="32201"/>
    <lineage>
        <taxon>Eukaryota</taxon>
        <taxon>Viridiplantae</taxon>
        <taxon>Streptophyta</taxon>
        <taxon>Embryophyta</taxon>
        <taxon>Tracheophyta</taxon>
        <taxon>Spermatophyta</taxon>
        <taxon>Magnoliopsida</taxon>
        <taxon>eudicotyledons</taxon>
        <taxon>Gunneridae</taxon>
        <taxon>Pentapetalae</taxon>
        <taxon>rosids</taxon>
        <taxon>fabids</taxon>
        <taxon>Fagales</taxon>
        <taxon>Juglandaceae</taxon>
        <taxon>Carya</taxon>
    </lineage>
</organism>
<proteinExistence type="predicted"/>
<sequence>MHGDKRHEYYLTWLRLYKKSYNRSDQLRLATGAWNRPKLK</sequence>
<gene>
    <name evidence="1" type="ORF">I3842_06G076600</name>
</gene>
<protein>
    <submittedName>
        <fullName evidence="1">Uncharacterized protein</fullName>
    </submittedName>
</protein>
<dbReference type="Proteomes" id="UP000811246">
    <property type="component" value="Chromosome 6"/>
</dbReference>
<comment type="caution">
    <text evidence="1">The sequence shown here is derived from an EMBL/GenBank/DDBJ whole genome shotgun (WGS) entry which is preliminary data.</text>
</comment>
<accession>A0A922ERT0</accession>
<dbReference type="AlphaFoldDB" id="A0A922ERT0"/>
<name>A0A922ERT0_CARIL</name>
<evidence type="ECO:0000313" key="1">
    <source>
        <dbReference type="EMBL" id="KAG6708344.1"/>
    </source>
</evidence>